<gene>
    <name evidence="2" type="ORF">RHSIM_Rhsim04G0210100</name>
</gene>
<accession>A0A834LSY7</accession>
<dbReference type="AlphaFoldDB" id="A0A834LSY7"/>
<feature type="transmembrane region" description="Helical" evidence="1">
    <location>
        <begin position="50"/>
        <end position="69"/>
    </location>
</feature>
<name>A0A834LSY7_RHOSS</name>
<dbReference type="EMBL" id="WJXA01000004">
    <property type="protein sequence ID" value="KAF7146007.1"/>
    <property type="molecule type" value="Genomic_DNA"/>
</dbReference>
<sequence>MAWCYSTSLIRARYFNLAPAISSSFPSLLPSICHLPREVSSPSRFPAQSFFLFSLYTLGLWRFFIILNINKFRLLSPHLLFDGKTTHLPHAHTPFCLSDHRLQCRRYIQLSEKVASDSSCSATRNIDLILDLELKTELFCLAFSLCS</sequence>
<evidence type="ECO:0000313" key="3">
    <source>
        <dbReference type="Proteomes" id="UP000626092"/>
    </source>
</evidence>
<evidence type="ECO:0000256" key="1">
    <source>
        <dbReference type="SAM" id="Phobius"/>
    </source>
</evidence>
<evidence type="ECO:0000313" key="2">
    <source>
        <dbReference type="EMBL" id="KAF7146007.1"/>
    </source>
</evidence>
<keyword evidence="1" id="KW-1133">Transmembrane helix</keyword>
<organism evidence="2 3">
    <name type="scientific">Rhododendron simsii</name>
    <name type="common">Sims's rhododendron</name>
    <dbReference type="NCBI Taxonomy" id="118357"/>
    <lineage>
        <taxon>Eukaryota</taxon>
        <taxon>Viridiplantae</taxon>
        <taxon>Streptophyta</taxon>
        <taxon>Embryophyta</taxon>
        <taxon>Tracheophyta</taxon>
        <taxon>Spermatophyta</taxon>
        <taxon>Magnoliopsida</taxon>
        <taxon>eudicotyledons</taxon>
        <taxon>Gunneridae</taxon>
        <taxon>Pentapetalae</taxon>
        <taxon>asterids</taxon>
        <taxon>Ericales</taxon>
        <taxon>Ericaceae</taxon>
        <taxon>Ericoideae</taxon>
        <taxon>Rhodoreae</taxon>
        <taxon>Rhododendron</taxon>
    </lineage>
</organism>
<proteinExistence type="predicted"/>
<reference evidence="2" key="1">
    <citation type="submission" date="2019-11" db="EMBL/GenBank/DDBJ databases">
        <authorList>
            <person name="Liu Y."/>
            <person name="Hou J."/>
            <person name="Li T.-Q."/>
            <person name="Guan C.-H."/>
            <person name="Wu X."/>
            <person name="Wu H.-Z."/>
            <person name="Ling F."/>
            <person name="Zhang R."/>
            <person name="Shi X.-G."/>
            <person name="Ren J.-P."/>
            <person name="Chen E.-F."/>
            <person name="Sun J.-M."/>
        </authorList>
    </citation>
    <scope>NUCLEOTIDE SEQUENCE</scope>
    <source>
        <strain evidence="2">Adult_tree_wgs_1</strain>
        <tissue evidence="2">Leaves</tissue>
    </source>
</reference>
<comment type="caution">
    <text evidence="2">The sequence shown here is derived from an EMBL/GenBank/DDBJ whole genome shotgun (WGS) entry which is preliminary data.</text>
</comment>
<keyword evidence="3" id="KW-1185">Reference proteome</keyword>
<protein>
    <submittedName>
        <fullName evidence="2">Uncharacterized protein</fullName>
    </submittedName>
</protein>
<dbReference type="Proteomes" id="UP000626092">
    <property type="component" value="Unassembled WGS sequence"/>
</dbReference>
<dbReference type="OrthoDB" id="10542494at2759"/>
<keyword evidence="1" id="KW-0812">Transmembrane</keyword>
<keyword evidence="1" id="KW-0472">Membrane</keyword>